<keyword evidence="8" id="KW-1185">Reference proteome</keyword>
<evidence type="ECO:0000256" key="2">
    <source>
        <dbReference type="ARBA" id="ARBA00022840"/>
    </source>
</evidence>
<dbReference type="Gene3D" id="3.30.450.20">
    <property type="entry name" value="PAS domain"/>
    <property type="match status" value="1"/>
</dbReference>
<dbReference type="InterPro" id="IPR003593">
    <property type="entry name" value="AAA+_ATPase"/>
</dbReference>
<dbReference type="SUPFAM" id="SSF52540">
    <property type="entry name" value="P-loop containing nucleoside triphosphate hydrolases"/>
    <property type="match status" value="1"/>
</dbReference>
<keyword evidence="1" id="KW-0547">Nucleotide-binding</keyword>
<dbReference type="PANTHER" id="PTHR32071:SF57">
    <property type="entry name" value="C4-DICARBOXYLATE TRANSPORT TRANSCRIPTIONAL REGULATORY PROTEIN DCTD"/>
    <property type="match status" value="1"/>
</dbReference>
<evidence type="ECO:0000313" key="7">
    <source>
        <dbReference type="EMBL" id="MDN4072274.1"/>
    </source>
</evidence>
<organism evidence="7 8">
    <name type="scientific">Fictibacillus terranigra</name>
    <dbReference type="NCBI Taxonomy" id="3058424"/>
    <lineage>
        <taxon>Bacteria</taxon>
        <taxon>Bacillati</taxon>
        <taxon>Bacillota</taxon>
        <taxon>Bacilli</taxon>
        <taxon>Bacillales</taxon>
        <taxon>Fictibacillaceae</taxon>
        <taxon>Fictibacillus</taxon>
    </lineage>
</organism>
<name>A0ABT8E2Z3_9BACL</name>
<dbReference type="EMBL" id="JAUHLN010000001">
    <property type="protein sequence ID" value="MDN4072274.1"/>
    <property type="molecule type" value="Genomic_DNA"/>
</dbReference>
<dbReference type="PANTHER" id="PTHR32071">
    <property type="entry name" value="TRANSCRIPTIONAL REGULATORY PROTEIN"/>
    <property type="match status" value="1"/>
</dbReference>
<evidence type="ECO:0000256" key="1">
    <source>
        <dbReference type="ARBA" id="ARBA00022741"/>
    </source>
</evidence>
<feature type="domain" description="Sigma-54 factor interaction" evidence="5">
    <location>
        <begin position="157"/>
        <end position="387"/>
    </location>
</feature>
<dbReference type="InterPro" id="IPR013767">
    <property type="entry name" value="PAS_fold"/>
</dbReference>
<dbReference type="PROSITE" id="PS00675">
    <property type="entry name" value="SIGMA54_INTERACT_1"/>
    <property type="match status" value="1"/>
</dbReference>
<dbReference type="InterPro" id="IPR002078">
    <property type="entry name" value="Sigma_54_int"/>
</dbReference>
<keyword evidence="3" id="KW-0805">Transcription regulation</keyword>
<dbReference type="Pfam" id="PF00989">
    <property type="entry name" value="PAS"/>
    <property type="match status" value="1"/>
</dbReference>
<dbReference type="CDD" id="cd00009">
    <property type="entry name" value="AAA"/>
    <property type="match status" value="1"/>
</dbReference>
<dbReference type="Pfam" id="PF00158">
    <property type="entry name" value="Sigma54_activat"/>
    <property type="match status" value="1"/>
</dbReference>
<evidence type="ECO:0000256" key="3">
    <source>
        <dbReference type="ARBA" id="ARBA00023015"/>
    </source>
</evidence>
<dbReference type="PROSITE" id="PS50112">
    <property type="entry name" value="PAS"/>
    <property type="match status" value="1"/>
</dbReference>
<dbReference type="InterPro" id="IPR027417">
    <property type="entry name" value="P-loop_NTPase"/>
</dbReference>
<dbReference type="SMART" id="SM00382">
    <property type="entry name" value="AAA"/>
    <property type="match status" value="1"/>
</dbReference>
<evidence type="ECO:0000313" key="8">
    <source>
        <dbReference type="Proteomes" id="UP001168694"/>
    </source>
</evidence>
<dbReference type="SUPFAM" id="SSF46689">
    <property type="entry name" value="Homeodomain-like"/>
    <property type="match status" value="1"/>
</dbReference>
<dbReference type="InterPro" id="IPR035965">
    <property type="entry name" value="PAS-like_dom_sf"/>
</dbReference>
<sequence length="470" mass="53243">MLKEEVSGLLLTENQFKDELLETILDNAFHCVVVVDVDGVITYINKAYCDFIKVDQMESIGKHVTDVIENTRMHIVARTGKEEIADLQHIEGNYMIADRIPIFRNGQTVGAVGTVTFRDTEEWRTMNSHIKNLLTELEYYRNVQEENTGAKYSLHDIVGKSAPIIVLKERIKKIATSEVSVLIRGESGTGKELFAHSIHQLSERSNKPFIKVNCGAIPEHLLESELFGYEEGAFTGAKKGGKLGKFQLADGGTLLLDEIGDMPMHMQVKLLRVLQEKEVEAVGGVKPVKVDVRVLAATNKPLEKMVEEQRFREDLFYRINVIQINIPSLRERPEDIEQLSQHFLQKINKRTGRRILGMHKDVTRLFAKHNWPGNARELENVMEAAVHLCQGEWITNDALPDYMKEDSTMELGTKSLKEILEDTEKRVLRAALREHHGDKLQAAKSLGIGKTSLYDKLKKYGMVEKAPDST</sequence>
<keyword evidence="4" id="KW-0804">Transcription</keyword>
<dbReference type="InterPro" id="IPR058031">
    <property type="entry name" value="AAA_lid_NorR"/>
</dbReference>
<dbReference type="SUPFAM" id="SSF55785">
    <property type="entry name" value="PYP-like sensor domain (PAS domain)"/>
    <property type="match status" value="1"/>
</dbReference>
<evidence type="ECO:0000259" key="6">
    <source>
        <dbReference type="PROSITE" id="PS50112"/>
    </source>
</evidence>
<dbReference type="InterPro" id="IPR025662">
    <property type="entry name" value="Sigma_54_int_dom_ATP-bd_1"/>
</dbReference>
<protein>
    <submittedName>
        <fullName evidence="7">Sigma 54-interacting transcriptional regulator</fullName>
    </submittedName>
</protein>
<dbReference type="PROSITE" id="PS50045">
    <property type="entry name" value="SIGMA54_INTERACT_4"/>
    <property type="match status" value="1"/>
</dbReference>
<evidence type="ECO:0000259" key="5">
    <source>
        <dbReference type="PROSITE" id="PS50045"/>
    </source>
</evidence>
<dbReference type="Gene3D" id="1.10.10.60">
    <property type="entry name" value="Homeodomain-like"/>
    <property type="match status" value="1"/>
</dbReference>
<dbReference type="InterPro" id="IPR025943">
    <property type="entry name" value="Sigma_54_int_dom_ATP-bd_2"/>
</dbReference>
<keyword evidence="2" id="KW-0067">ATP-binding</keyword>
<dbReference type="PROSITE" id="PS00676">
    <property type="entry name" value="SIGMA54_INTERACT_2"/>
    <property type="match status" value="1"/>
</dbReference>
<dbReference type="Pfam" id="PF25601">
    <property type="entry name" value="AAA_lid_14"/>
    <property type="match status" value="1"/>
</dbReference>
<dbReference type="Gene3D" id="3.40.50.300">
    <property type="entry name" value="P-loop containing nucleotide triphosphate hydrolases"/>
    <property type="match status" value="1"/>
</dbReference>
<gene>
    <name evidence="7" type="ORF">QYF49_04420</name>
</gene>
<dbReference type="PRINTS" id="PR01590">
    <property type="entry name" value="HTHFIS"/>
</dbReference>
<dbReference type="RefSeq" id="WP_290398398.1">
    <property type="nucleotide sequence ID" value="NZ_JAUHLN010000001.1"/>
</dbReference>
<accession>A0ABT8E2Z3</accession>
<dbReference type="InterPro" id="IPR002197">
    <property type="entry name" value="HTH_Fis"/>
</dbReference>
<reference evidence="7" key="1">
    <citation type="submission" date="2023-06" db="EMBL/GenBank/DDBJ databases">
        <title>Draft Genome Sequences of Representative Paenibacillus Polymyxa, Bacillus cereus, Fictibacillus sp., and Brevibacillus agri Strains Isolated from Amazonian Dark Earth.</title>
        <authorList>
            <person name="Pellegrinetti T.A."/>
            <person name="Cunha I.C.M."/>
            <person name="Chaves M.G."/>
            <person name="Freitas A.S."/>
            <person name="Silva A.V.R."/>
            <person name="Tsai S.M."/>
            <person name="Mendes L.W."/>
        </authorList>
    </citation>
    <scope>NUCLEOTIDE SEQUENCE</scope>
    <source>
        <strain evidence="7">CENA-BCM004</strain>
    </source>
</reference>
<proteinExistence type="predicted"/>
<feature type="domain" description="PAS" evidence="6">
    <location>
        <begin position="17"/>
        <end position="68"/>
    </location>
</feature>
<dbReference type="InterPro" id="IPR000014">
    <property type="entry name" value="PAS"/>
</dbReference>
<dbReference type="SMART" id="SM00091">
    <property type="entry name" value="PAS"/>
    <property type="match status" value="1"/>
</dbReference>
<dbReference type="Proteomes" id="UP001168694">
    <property type="component" value="Unassembled WGS sequence"/>
</dbReference>
<dbReference type="Pfam" id="PF02954">
    <property type="entry name" value="HTH_8"/>
    <property type="match status" value="1"/>
</dbReference>
<dbReference type="Gene3D" id="1.10.8.60">
    <property type="match status" value="1"/>
</dbReference>
<evidence type="ECO:0000256" key="4">
    <source>
        <dbReference type="ARBA" id="ARBA00023163"/>
    </source>
</evidence>
<dbReference type="InterPro" id="IPR009057">
    <property type="entry name" value="Homeodomain-like_sf"/>
</dbReference>
<comment type="caution">
    <text evidence="7">The sequence shown here is derived from an EMBL/GenBank/DDBJ whole genome shotgun (WGS) entry which is preliminary data.</text>
</comment>